<dbReference type="PANTHER" id="PTHR37951">
    <property type="entry name" value="CYTOPLASMIC PROTEIN-RELATED"/>
    <property type="match status" value="1"/>
</dbReference>
<protein>
    <submittedName>
        <fullName evidence="2">Type VI secretion system protein TssA</fullName>
    </submittedName>
</protein>
<reference evidence="2 3" key="1">
    <citation type="submission" date="2020-04" db="EMBL/GenBank/DDBJ databases">
        <title>Molecular characterization of pseudomonads from Agaricus bisporus reveal novel blotch 2 pathogens in Western Europe.</title>
        <authorList>
            <person name="Taparia T."/>
            <person name="Krijger M."/>
            <person name="Haynes E."/>
            <person name="Elpinstone J.G."/>
            <person name="Noble R."/>
            <person name="Van Der Wolf J."/>
        </authorList>
    </citation>
    <scope>NUCLEOTIDE SEQUENCE [LARGE SCALE GENOMIC DNA]</scope>
    <source>
        <strain evidence="2 3">H7001</strain>
    </source>
</reference>
<feature type="domain" description="ImpA N-terminal" evidence="1">
    <location>
        <begin position="14"/>
        <end position="132"/>
    </location>
</feature>
<accession>A0A7Y7X8W0</accession>
<dbReference type="InterPro" id="IPR010657">
    <property type="entry name" value="ImpA_N"/>
</dbReference>
<dbReference type="PANTHER" id="PTHR37951:SF1">
    <property type="entry name" value="TYPE VI SECRETION SYSTEM COMPONENT TSSA1"/>
    <property type="match status" value="1"/>
</dbReference>
<sequence>MSIKELIPYINTLPDRACGANLEYRADFIQLLQEIDGGNEVQYGDHVYPATPVDWQQVRSLCLTLLEESLDLRVAVCLARALLELQGLSGFIDGLRLIDNLLRERWDDVHPQLLAEDDHDPLMRLNTLAELAVPTSVVLVLKRQQLGSTMGLEPLRLADLACIAESADEEARTQGLARLGGLIESQARAELVENLLLLRALVELIAQIGVCLEEKIAAPGISPLGGLGRTLDKWCRVAEERCRAVLPPPADDSPLAVLAADATRRAPATWSGVCQSREDVVRALDAICAYYAHHEPSSPVPLLAARTRRLATMSFLEAIAELVPGSLADLHALGGIAND</sequence>
<proteinExistence type="predicted"/>
<dbReference type="NCBIfam" id="TIGR03363">
    <property type="entry name" value="VI_chp_8"/>
    <property type="match status" value="1"/>
</dbReference>
<dbReference type="Proteomes" id="UP000539985">
    <property type="component" value="Unassembled WGS sequence"/>
</dbReference>
<evidence type="ECO:0000259" key="1">
    <source>
        <dbReference type="Pfam" id="PF06812"/>
    </source>
</evidence>
<dbReference type="Pfam" id="PF06812">
    <property type="entry name" value="ImpA_N"/>
    <property type="match status" value="1"/>
</dbReference>
<organism evidence="2 3">
    <name type="scientific">Pseudomonas gingeri</name>
    <dbReference type="NCBI Taxonomy" id="117681"/>
    <lineage>
        <taxon>Bacteria</taxon>
        <taxon>Pseudomonadati</taxon>
        <taxon>Pseudomonadota</taxon>
        <taxon>Gammaproteobacteria</taxon>
        <taxon>Pseudomonadales</taxon>
        <taxon>Pseudomonadaceae</taxon>
        <taxon>Pseudomonas</taxon>
    </lineage>
</organism>
<gene>
    <name evidence="2" type="primary">tssA</name>
    <name evidence="2" type="ORF">HX882_05905</name>
</gene>
<evidence type="ECO:0000313" key="2">
    <source>
        <dbReference type="EMBL" id="NWB95420.1"/>
    </source>
</evidence>
<dbReference type="AlphaFoldDB" id="A0A7Y7X8W0"/>
<evidence type="ECO:0000313" key="3">
    <source>
        <dbReference type="Proteomes" id="UP000539985"/>
    </source>
</evidence>
<comment type="caution">
    <text evidence="2">The sequence shown here is derived from an EMBL/GenBank/DDBJ whole genome shotgun (WGS) entry which is preliminary data.</text>
</comment>
<dbReference type="RefSeq" id="WP_177100485.1">
    <property type="nucleotide sequence ID" value="NZ_JACAQB010000003.1"/>
</dbReference>
<dbReference type="InterPro" id="IPR017740">
    <property type="entry name" value="TssA-like"/>
</dbReference>
<dbReference type="EMBL" id="JACAQB010000003">
    <property type="protein sequence ID" value="NWB95420.1"/>
    <property type="molecule type" value="Genomic_DNA"/>
</dbReference>
<name>A0A7Y7X8W0_9PSED</name>